<dbReference type="RefSeq" id="WP_248868317.1">
    <property type="nucleotide sequence ID" value="NZ_CP086322.1"/>
</dbReference>
<sequence length="163" mass="18362">MPRKVKPTPSPTGWRRRIARAPIHLYRWHLGALIGSRVLLLTHTGRKSGQPRQVVLEITGRDPRTGAYHVASGFGPTSQWYRNIRHSPQVTIQVGRHRTAAVARPMTPEESGRAMADYAPRHPRTARRLMGICGIETDGSTEDYYLVGRDHIPFVEITPTRGK</sequence>
<dbReference type="Proteomes" id="UP000830115">
    <property type="component" value="Chromosome"/>
</dbReference>
<dbReference type="Pfam" id="PF04075">
    <property type="entry name" value="F420H2_quin_red"/>
    <property type="match status" value="1"/>
</dbReference>
<protein>
    <submittedName>
        <fullName evidence="1">Nitroreductase family deazaflavin-dependent oxidoreductase</fullName>
    </submittedName>
</protein>
<organism evidence="1 2">
    <name type="scientific">Streptomyces halobius</name>
    <dbReference type="NCBI Taxonomy" id="2879846"/>
    <lineage>
        <taxon>Bacteria</taxon>
        <taxon>Bacillati</taxon>
        <taxon>Actinomycetota</taxon>
        <taxon>Actinomycetes</taxon>
        <taxon>Kitasatosporales</taxon>
        <taxon>Streptomycetaceae</taxon>
        <taxon>Streptomyces</taxon>
    </lineage>
</organism>
<dbReference type="EMBL" id="CP086322">
    <property type="protein sequence ID" value="UQA97390.1"/>
    <property type="molecule type" value="Genomic_DNA"/>
</dbReference>
<keyword evidence="2" id="KW-1185">Reference proteome</keyword>
<proteinExistence type="predicted"/>
<reference evidence="1" key="1">
    <citation type="submission" date="2021-10" db="EMBL/GenBank/DDBJ databases">
        <title>Streptomyces nigrumlapis sp.nov.,an antimicrobial producing actinobacterium isolated from Black Gobi rocks.</title>
        <authorList>
            <person name="Wen Y."/>
            <person name="Zhang W."/>
            <person name="Liu X.G."/>
        </authorList>
    </citation>
    <scope>NUCLEOTIDE SEQUENCE</scope>
    <source>
        <strain evidence="1">ST13-2-2</strain>
    </source>
</reference>
<evidence type="ECO:0000313" key="1">
    <source>
        <dbReference type="EMBL" id="UQA97390.1"/>
    </source>
</evidence>
<dbReference type="SUPFAM" id="SSF50475">
    <property type="entry name" value="FMN-binding split barrel"/>
    <property type="match status" value="1"/>
</dbReference>
<name>A0ABY4MLS7_9ACTN</name>
<gene>
    <name evidence="1" type="ORF">K9S39_40975</name>
</gene>
<accession>A0ABY4MLS7</accession>
<dbReference type="InterPro" id="IPR012349">
    <property type="entry name" value="Split_barrel_FMN-bd"/>
</dbReference>
<dbReference type="InterPro" id="IPR004378">
    <property type="entry name" value="F420H2_quin_Rdtase"/>
</dbReference>
<evidence type="ECO:0000313" key="2">
    <source>
        <dbReference type="Proteomes" id="UP000830115"/>
    </source>
</evidence>
<dbReference type="Gene3D" id="2.30.110.10">
    <property type="entry name" value="Electron Transport, Fmn-binding Protein, Chain A"/>
    <property type="match status" value="1"/>
</dbReference>
<dbReference type="NCBIfam" id="TIGR00026">
    <property type="entry name" value="hi_GC_TIGR00026"/>
    <property type="match status" value="1"/>
</dbReference>